<reference evidence="1" key="2">
    <citation type="journal article" date="2015" name="Data Brief">
        <title>Shoot transcriptome of the giant reed, Arundo donax.</title>
        <authorList>
            <person name="Barrero R.A."/>
            <person name="Guerrero F.D."/>
            <person name="Moolhuijzen P."/>
            <person name="Goolsby J.A."/>
            <person name="Tidwell J."/>
            <person name="Bellgard S.E."/>
            <person name="Bellgard M.I."/>
        </authorList>
    </citation>
    <scope>NUCLEOTIDE SEQUENCE</scope>
    <source>
        <tissue evidence="1">Shoot tissue taken approximately 20 cm above the soil surface</tissue>
    </source>
</reference>
<dbReference type="Gene3D" id="2.80.10.50">
    <property type="match status" value="1"/>
</dbReference>
<organism evidence="1">
    <name type="scientific">Arundo donax</name>
    <name type="common">Giant reed</name>
    <name type="synonym">Donax arundinaceus</name>
    <dbReference type="NCBI Taxonomy" id="35708"/>
    <lineage>
        <taxon>Eukaryota</taxon>
        <taxon>Viridiplantae</taxon>
        <taxon>Streptophyta</taxon>
        <taxon>Embryophyta</taxon>
        <taxon>Tracheophyta</taxon>
        <taxon>Spermatophyta</taxon>
        <taxon>Magnoliopsida</taxon>
        <taxon>Liliopsida</taxon>
        <taxon>Poales</taxon>
        <taxon>Poaceae</taxon>
        <taxon>PACMAD clade</taxon>
        <taxon>Arundinoideae</taxon>
        <taxon>Arundineae</taxon>
        <taxon>Arundo</taxon>
    </lineage>
</organism>
<sequence length="248" mass="25629">MSSDDRPEYASLQAVLFGPFLLAGLTTGDWDAKTGGAAAAVSDWITPIPPSSNSQLVTLAQESGAKAFILSTVNGSLTMQDRPEGGGTDAAVHATLRFIPQGSGAAMNSTSAMLEPFATPGMVITDKLTVAAEKSSGALFNVVPGLDGAPGTVSLELGARPGCFLVAPAGGNGYSAGAKVQVGCGSGARKHGDGGAVFRRAASFVRAEPLRRYHPISFSARGLRRSFLLEPLFTLRDEFYTIFFNLGA</sequence>
<dbReference type="PANTHER" id="PTHR31151">
    <property type="entry name" value="PROLINE-TRNA LIGASE (DUF1680)"/>
    <property type="match status" value="1"/>
</dbReference>
<protein>
    <submittedName>
        <fullName evidence="1">Uncharacterized protein</fullName>
    </submittedName>
</protein>
<proteinExistence type="predicted"/>
<dbReference type="InterPro" id="IPR036195">
    <property type="entry name" value="AbfB_ABD_sf"/>
</dbReference>
<dbReference type="PANTHER" id="PTHR31151:SF0">
    <property type="entry name" value="PROLINE-TRNA LIGASE (DUF1680)"/>
    <property type="match status" value="1"/>
</dbReference>
<reference evidence="1" key="1">
    <citation type="submission" date="2014-09" db="EMBL/GenBank/DDBJ databases">
        <authorList>
            <person name="Magalhaes I.L.F."/>
            <person name="Oliveira U."/>
            <person name="Santos F.R."/>
            <person name="Vidigal T.H.D.A."/>
            <person name="Brescovit A.D."/>
            <person name="Santos A.J."/>
        </authorList>
    </citation>
    <scope>NUCLEOTIDE SEQUENCE</scope>
    <source>
        <tissue evidence="1">Shoot tissue taken approximately 20 cm above the soil surface</tissue>
    </source>
</reference>
<name>A0A0A9DHX4_ARUDO</name>
<dbReference type="GO" id="GO:0046556">
    <property type="term" value="F:alpha-L-arabinofuranosidase activity"/>
    <property type="evidence" value="ECO:0007669"/>
    <property type="project" value="InterPro"/>
</dbReference>
<dbReference type="SUPFAM" id="SSF110221">
    <property type="entry name" value="AbfB domain"/>
    <property type="match status" value="1"/>
</dbReference>
<dbReference type="EMBL" id="GBRH01209751">
    <property type="protein sequence ID" value="JAD88144.1"/>
    <property type="molecule type" value="Transcribed_RNA"/>
</dbReference>
<dbReference type="AlphaFoldDB" id="A0A0A9DHX4"/>
<dbReference type="GO" id="GO:0046373">
    <property type="term" value="P:L-arabinose metabolic process"/>
    <property type="evidence" value="ECO:0007669"/>
    <property type="project" value="InterPro"/>
</dbReference>
<evidence type="ECO:0000313" key="1">
    <source>
        <dbReference type="EMBL" id="JAD88144.1"/>
    </source>
</evidence>
<accession>A0A0A9DHX4</accession>